<organism evidence="1 2">
    <name type="scientific">Hungatella hathewayi</name>
    <dbReference type="NCBI Taxonomy" id="154046"/>
    <lineage>
        <taxon>Bacteria</taxon>
        <taxon>Bacillati</taxon>
        <taxon>Bacillota</taxon>
        <taxon>Clostridia</taxon>
        <taxon>Lachnospirales</taxon>
        <taxon>Lachnospiraceae</taxon>
        <taxon>Hungatella</taxon>
    </lineage>
</organism>
<dbReference type="GeneID" id="93334188"/>
<evidence type="ECO:0000313" key="2">
    <source>
        <dbReference type="Proteomes" id="UP000261111"/>
    </source>
</evidence>
<accession>A0A3E2WXR8</accession>
<reference evidence="1 2" key="1">
    <citation type="submission" date="2018-08" db="EMBL/GenBank/DDBJ databases">
        <title>A genome reference for cultivated species of the human gut microbiota.</title>
        <authorList>
            <person name="Zou Y."/>
            <person name="Xue W."/>
            <person name="Luo G."/>
        </authorList>
    </citation>
    <scope>NUCLEOTIDE SEQUENCE [LARGE SCALE GENOMIC DNA]</scope>
    <source>
        <strain evidence="1 2">AF19-21</strain>
    </source>
</reference>
<dbReference type="Proteomes" id="UP000261111">
    <property type="component" value="Unassembled WGS sequence"/>
</dbReference>
<proteinExistence type="predicted"/>
<dbReference type="RefSeq" id="WP_025657462.1">
    <property type="nucleotide sequence ID" value="NZ_QVIA01000009.1"/>
</dbReference>
<dbReference type="AlphaFoldDB" id="A0A3E2WXR8"/>
<evidence type="ECO:0000313" key="1">
    <source>
        <dbReference type="EMBL" id="RGC32342.1"/>
    </source>
</evidence>
<sequence>MEMNFRLIGDEVWSEHIHWKLHSFESVSLIYDLMTGMLVDEYIKLLRNGEAKIIQNEFAEGKQCELLIEENEKIAENLCRHMNIKKDEGVMAVFFDSFYRLLRLATITSYQTALDNISISEVDRCLAVCRDFSCEMLSAGKMIRKEDGGCYSKDVDIILKNMHKVLAVFIEKATEYGKYFLNYKKSKARKDLSNKKQ</sequence>
<name>A0A3E2WXR8_9FIRM</name>
<comment type="caution">
    <text evidence="1">The sequence shown here is derived from an EMBL/GenBank/DDBJ whole genome shotgun (WGS) entry which is preliminary data.</text>
</comment>
<gene>
    <name evidence="1" type="ORF">DWX41_09765</name>
</gene>
<dbReference type="EMBL" id="QVIA01000009">
    <property type="protein sequence ID" value="RGC32342.1"/>
    <property type="molecule type" value="Genomic_DNA"/>
</dbReference>
<protein>
    <submittedName>
        <fullName evidence="1">Uncharacterized protein</fullName>
    </submittedName>
</protein>